<accession>A0A3M2RHF3</accession>
<evidence type="ECO:0000313" key="1">
    <source>
        <dbReference type="EMBL" id="RMJ04668.1"/>
    </source>
</evidence>
<name>A0A3M2RHF3_9HYPO</name>
<organism evidence="1 2">
    <name type="scientific">Fusarium kuroshium</name>
    <dbReference type="NCBI Taxonomy" id="2010991"/>
    <lineage>
        <taxon>Eukaryota</taxon>
        <taxon>Fungi</taxon>
        <taxon>Dikarya</taxon>
        <taxon>Ascomycota</taxon>
        <taxon>Pezizomycotina</taxon>
        <taxon>Sordariomycetes</taxon>
        <taxon>Hypocreomycetidae</taxon>
        <taxon>Hypocreales</taxon>
        <taxon>Nectriaceae</taxon>
        <taxon>Fusarium</taxon>
        <taxon>Fusarium solani species complex</taxon>
    </lineage>
</organism>
<gene>
    <name evidence="1" type="ORF">CDV36_014665</name>
</gene>
<evidence type="ECO:0000313" key="2">
    <source>
        <dbReference type="Proteomes" id="UP000277212"/>
    </source>
</evidence>
<sequence>MAYIDMVIKLDSPPKRQERILKEWLRTGGQATEDFQPEDRVLPEVTWKDLVAATITLGTRLNGIIERYTEKENERREELEPRVVIRLAPRRLNGSDEEYLPWNAAAREFHADVLGALRRVLLNDHLARTIMENIPVKWTPATDEEALEAAKMAILEADPTLRF</sequence>
<keyword evidence="2" id="KW-1185">Reference proteome</keyword>
<protein>
    <submittedName>
        <fullName evidence="1">Uncharacterized protein</fullName>
    </submittedName>
</protein>
<dbReference type="AlphaFoldDB" id="A0A3M2RHF3"/>
<dbReference type="OrthoDB" id="5104132at2759"/>
<comment type="caution">
    <text evidence="1">The sequence shown here is derived from an EMBL/GenBank/DDBJ whole genome shotgun (WGS) entry which is preliminary data.</text>
</comment>
<reference evidence="1 2" key="1">
    <citation type="submission" date="2017-06" db="EMBL/GenBank/DDBJ databases">
        <title>Comparative genomic analysis of Ambrosia Fusariam Clade fungi.</title>
        <authorList>
            <person name="Stajich J.E."/>
            <person name="Carrillo J."/>
            <person name="Kijimoto T."/>
            <person name="Eskalen A."/>
            <person name="O'Donnell K."/>
            <person name="Kasson M."/>
        </authorList>
    </citation>
    <scope>NUCLEOTIDE SEQUENCE [LARGE SCALE GENOMIC DNA]</scope>
    <source>
        <strain evidence="1">UCR3666</strain>
    </source>
</reference>
<dbReference type="Proteomes" id="UP000277212">
    <property type="component" value="Unassembled WGS sequence"/>
</dbReference>
<proteinExistence type="predicted"/>
<dbReference type="EMBL" id="NKUJ01000480">
    <property type="protein sequence ID" value="RMJ04668.1"/>
    <property type="molecule type" value="Genomic_DNA"/>
</dbReference>